<dbReference type="SUPFAM" id="SSF52374">
    <property type="entry name" value="Nucleotidylyl transferase"/>
    <property type="match status" value="1"/>
</dbReference>
<evidence type="ECO:0000259" key="17">
    <source>
        <dbReference type="Pfam" id="PF08264"/>
    </source>
</evidence>
<keyword evidence="7 14" id="KW-0547">Nucleotide-binding</keyword>
<dbReference type="EC" id="6.1.1.9" evidence="4"/>
<evidence type="ECO:0000256" key="11">
    <source>
        <dbReference type="ARBA" id="ARBA00029936"/>
    </source>
</evidence>
<dbReference type="PRINTS" id="PR00986">
    <property type="entry name" value="TRNASYNTHVAL"/>
</dbReference>
<dbReference type="InterPro" id="IPR033705">
    <property type="entry name" value="Anticodon_Ia_Val"/>
</dbReference>
<dbReference type="GO" id="GO:0004832">
    <property type="term" value="F:valine-tRNA ligase activity"/>
    <property type="evidence" value="ECO:0007669"/>
    <property type="project" value="UniProtKB-EC"/>
</dbReference>
<dbReference type="PANTHER" id="PTHR11946">
    <property type="entry name" value="VALYL-TRNA SYNTHETASES"/>
    <property type="match status" value="1"/>
</dbReference>
<reference evidence="18" key="1">
    <citation type="submission" date="2015-10" db="EMBL/GenBank/DDBJ databases">
        <authorList>
            <person name="Regsiter A."/>
            <person name="william w."/>
        </authorList>
    </citation>
    <scope>NUCLEOTIDE SEQUENCE</scope>
    <source>
        <strain evidence="18">Montdore</strain>
    </source>
</reference>
<evidence type="ECO:0000256" key="10">
    <source>
        <dbReference type="ARBA" id="ARBA00023146"/>
    </source>
</evidence>
<protein>
    <recommendedName>
        <fullName evidence="12">Valine--tRNA ligase, mitochondrial</fullName>
        <ecNumber evidence="4">6.1.1.9</ecNumber>
    </recommendedName>
    <alternativeName>
        <fullName evidence="11">Valyl-tRNA synthetase</fullName>
    </alternativeName>
</protein>
<name>A0A292PJ53_9PEZI</name>
<evidence type="ECO:0000256" key="1">
    <source>
        <dbReference type="ARBA" id="ARBA00004173"/>
    </source>
</evidence>
<dbReference type="GO" id="GO:0002161">
    <property type="term" value="F:aminoacyl-tRNA deacylase activity"/>
    <property type="evidence" value="ECO:0007669"/>
    <property type="project" value="InterPro"/>
</dbReference>
<keyword evidence="8 14" id="KW-0067">ATP-binding</keyword>
<evidence type="ECO:0000256" key="14">
    <source>
        <dbReference type="RuleBase" id="RU363035"/>
    </source>
</evidence>
<dbReference type="Gene3D" id="3.40.50.620">
    <property type="entry name" value="HUPs"/>
    <property type="match status" value="2"/>
</dbReference>
<evidence type="ECO:0000256" key="15">
    <source>
        <dbReference type="SAM" id="MobiDB-lite"/>
    </source>
</evidence>
<dbReference type="PROSITE" id="PS00178">
    <property type="entry name" value="AA_TRNA_LIGASE_I"/>
    <property type="match status" value="1"/>
</dbReference>
<dbReference type="HAMAP" id="MF_02004">
    <property type="entry name" value="Val_tRNA_synth_type1"/>
    <property type="match status" value="1"/>
</dbReference>
<dbReference type="SUPFAM" id="SSF50677">
    <property type="entry name" value="ValRS/IleRS/LeuRS editing domain"/>
    <property type="match status" value="1"/>
</dbReference>
<evidence type="ECO:0000256" key="5">
    <source>
        <dbReference type="ARBA" id="ARBA00022490"/>
    </source>
</evidence>
<dbReference type="InterPro" id="IPR037118">
    <property type="entry name" value="Val-tRNA_synth_C_sf"/>
</dbReference>
<dbReference type="Gene3D" id="3.90.740.10">
    <property type="entry name" value="Valyl/Leucyl/Isoleucyl-tRNA synthetase, editing domain"/>
    <property type="match status" value="1"/>
</dbReference>
<dbReference type="PANTHER" id="PTHR11946:SF109">
    <property type="entry name" value="VALINE--TRNA LIGASE"/>
    <property type="match status" value="1"/>
</dbReference>
<dbReference type="Gene3D" id="1.10.730.10">
    <property type="entry name" value="Isoleucyl-tRNA Synthetase, Domain 1"/>
    <property type="match status" value="1"/>
</dbReference>
<evidence type="ECO:0000256" key="2">
    <source>
        <dbReference type="ARBA" id="ARBA00004496"/>
    </source>
</evidence>
<dbReference type="InterPro" id="IPR002303">
    <property type="entry name" value="Valyl-tRNA_ligase"/>
</dbReference>
<dbReference type="InterPro" id="IPR009008">
    <property type="entry name" value="Val/Leu/Ile-tRNA-synth_edit"/>
</dbReference>
<dbReference type="InterPro" id="IPR013155">
    <property type="entry name" value="M/V/L/I-tRNA-synth_anticd-bd"/>
</dbReference>
<dbReference type="GO" id="GO:0005829">
    <property type="term" value="C:cytosol"/>
    <property type="evidence" value="ECO:0007669"/>
    <property type="project" value="TreeGrafter"/>
</dbReference>
<dbReference type="CDD" id="cd07962">
    <property type="entry name" value="Anticodon_Ia_Val"/>
    <property type="match status" value="1"/>
</dbReference>
<evidence type="ECO:0000313" key="18">
    <source>
        <dbReference type="EMBL" id="CUS07652.1"/>
    </source>
</evidence>
<organism evidence="18 19">
    <name type="scientific">Tuber aestivum</name>
    <name type="common">summer truffle</name>
    <dbReference type="NCBI Taxonomy" id="59557"/>
    <lineage>
        <taxon>Eukaryota</taxon>
        <taxon>Fungi</taxon>
        <taxon>Dikarya</taxon>
        <taxon>Ascomycota</taxon>
        <taxon>Pezizomycotina</taxon>
        <taxon>Pezizomycetes</taxon>
        <taxon>Pezizales</taxon>
        <taxon>Tuberaceae</taxon>
        <taxon>Tuber</taxon>
    </lineage>
</organism>
<dbReference type="Pfam" id="PF00133">
    <property type="entry name" value="tRNA-synt_1"/>
    <property type="match status" value="1"/>
</dbReference>
<proteinExistence type="inferred from homology"/>
<keyword evidence="9 14" id="KW-0648">Protein biosynthesis</keyword>
<keyword evidence="19" id="KW-1185">Reference proteome</keyword>
<dbReference type="GO" id="GO:0006438">
    <property type="term" value="P:valyl-tRNA aminoacylation"/>
    <property type="evidence" value="ECO:0007669"/>
    <property type="project" value="InterPro"/>
</dbReference>
<dbReference type="FunFam" id="3.90.740.10:FF:000005">
    <property type="entry name" value="Valine--tRNA ligase, mitochondrial"/>
    <property type="match status" value="1"/>
</dbReference>
<evidence type="ECO:0000313" key="19">
    <source>
        <dbReference type="Proteomes" id="UP001412239"/>
    </source>
</evidence>
<dbReference type="SUPFAM" id="SSF47323">
    <property type="entry name" value="Anticodon-binding domain of a subclass of class I aminoacyl-tRNA synthetases"/>
    <property type="match status" value="1"/>
</dbReference>
<gene>
    <name evidence="18" type="ORF">GSTUAT00008272001</name>
</gene>
<evidence type="ECO:0000256" key="13">
    <source>
        <dbReference type="ARBA" id="ARBA00047552"/>
    </source>
</evidence>
<dbReference type="InterPro" id="IPR001412">
    <property type="entry name" value="aa-tRNA-synth_I_CS"/>
</dbReference>
<evidence type="ECO:0000256" key="3">
    <source>
        <dbReference type="ARBA" id="ARBA00005594"/>
    </source>
</evidence>
<dbReference type="Pfam" id="PF08264">
    <property type="entry name" value="Anticodon_1"/>
    <property type="match status" value="1"/>
</dbReference>
<dbReference type="EMBL" id="LN891187">
    <property type="protein sequence ID" value="CUS07652.1"/>
    <property type="molecule type" value="Genomic_DNA"/>
</dbReference>
<evidence type="ECO:0000256" key="8">
    <source>
        <dbReference type="ARBA" id="ARBA00022840"/>
    </source>
</evidence>
<sequence length="1130" mass="128004">MATDTASSNSLFPSQISMVTLAKFDFSPPVIGHETGPITPDPGPGPSTEARVAVQDVVNTDAETAGPPKPKTEKERMNTPLFFDSGILKEGAGGGLSCVFGIVEKERKRAEKEARFAAKKAKADEAKKNAPPKAGKKEKKVETAAEPYVEETPAGQKKILKSLDDPAYKSYNPEVVESAWYDWWEKEGFFEPEFTSEGGIKPEGMFMVPAPPPNVTGALHIGHGLTIAIQDTMIRWNRMLGKTVLFLPGFDHAGISTQSVVEKMLWKKEKKTRHDLGREVFTKLVWEWKEEYHTRIKNQLKKMGASYDWTREAFTMDENLSKAVAETFVRLHEEGIIYRANRLVNWCCKLNTTLSNLEVDNVELKGRTMLSVPDYDEKVEFGMIVSFAYPIEGSDERIVVATTRPETMLGDSAIAVHPDDERYKHLHGRCAKHPFIDRLLPIITDTYVERDFGTGAVKITPAHDPNDYALGERHKLDFINILNDDGSFNENAGEHFKGMKRFTARKAVVEELEKLGLYVETKDNPMSVPLCNKSKDIIEPKMKPQWWVRQKALADTAMEAVRNGEIKIRPATSEKDFFIWLEKIQDWCISRQLWWGHQAPAWSIHFEGENVADFDYTNNDNWVVARTEEDAQEKAAKLNPNKKFTLERDPDVLDTWFSSGLWPFSTLGWPEKTPDMSNFYPNSLLETGWDILFFWVARMVMLGIKMTGKVPFNEVFCHSLVRDSDGRKMSKSLGNVIDPLDIISGISLDKLHAKLLLGNLDPKEVAQATNYQKTAFPDGIPQCGSDAMHFAFCHYTTGGRDINMDIKVVDGYRKFCNKMYQATKFALMRLGDGFVPRPDSRKTGKESLVELWILHKFNKAAENSNKGLEERNFLLATDEIYRYWLYELCDVYIENSKPLILEGTEEQKRSAQDTLYTCLEGALLLIHPFMPFVTEELWQRLPRRPNDTNPTIVKAGYPRYTEELDNPSAERSYDLAFSVVKGIRSMQAEYGVKDKAEAYIHAKDAETFSTTSDQKPSICALVKGLESLRILGENDSLPEGCGAFVISEICTVYLLVKGRIDVDAEIGKTKKRIAKAVESRKRLEKARAVKDYVIKVRAEVQEADRIRLSEMVAEEKTLQELVAKFEGLRT</sequence>
<dbReference type="FunFam" id="3.40.50.620:FF:000020">
    <property type="entry name" value="Valine--tRNA ligase, mitochondrial"/>
    <property type="match status" value="1"/>
</dbReference>
<dbReference type="FunFam" id="1.10.730.10:FF:000009">
    <property type="entry name" value="Valine--tRNA ligase, mitochondrial"/>
    <property type="match status" value="1"/>
</dbReference>
<feature type="domain" description="Methionyl/Valyl/Leucyl/Isoleucyl-tRNA synthetase anticodon-binding" evidence="17">
    <location>
        <begin position="851"/>
        <end position="999"/>
    </location>
</feature>
<accession>A0A292PJ53</accession>
<dbReference type="InterPro" id="IPR009080">
    <property type="entry name" value="tRNAsynth_Ia_anticodon-bd"/>
</dbReference>
<dbReference type="Proteomes" id="UP001412239">
    <property type="component" value="Unassembled WGS sequence"/>
</dbReference>
<evidence type="ECO:0000256" key="4">
    <source>
        <dbReference type="ARBA" id="ARBA00013169"/>
    </source>
</evidence>
<dbReference type="NCBIfam" id="TIGR00422">
    <property type="entry name" value="valS"/>
    <property type="match status" value="1"/>
</dbReference>
<feature type="region of interest" description="Disordered" evidence="15">
    <location>
        <begin position="32"/>
        <end position="51"/>
    </location>
</feature>
<feature type="region of interest" description="Disordered" evidence="15">
    <location>
        <begin position="122"/>
        <end position="146"/>
    </location>
</feature>
<dbReference type="GO" id="GO:0005739">
    <property type="term" value="C:mitochondrion"/>
    <property type="evidence" value="ECO:0007669"/>
    <property type="project" value="UniProtKB-SubCell"/>
</dbReference>
<dbReference type="AlphaFoldDB" id="A0A292PJ53"/>
<keyword evidence="5" id="KW-0963">Cytoplasm</keyword>
<comment type="subcellular location">
    <subcellularLocation>
        <location evidence="2">Cytoplasm</location>
    </subcellularLocation>
    <subcellularLocation>
        <location evidence="1">Mitochondrion</location>
    </subcellularLocation>
</comment>
<dbReference type="FunFam" id="3.40.50.620:FF:000078">
    <property type="entry name" value="Valine--tRNA ligase, mitochondrial"/>
    <property type="match status" value="1"/>
</dbReference>
<dbReference type="NCBIfam" id="NF004349">
    <property type="entry name" value="PRK05729.1"/>
    <property type="match status" value="1"/>
</dbReference>
<dbReference type="InterPro" id="IPR014729">
    <property type="entry name" value="Rossmann-like_a/b/a_fold"/>
</dbReference>
<feature type="domain" description="Aminoacyl-tRNA synthetase class Ia" evidence="16">
    <location>
        <begin position="180"/>
        <end position="805"/>
    </location>
</feature>
<keyword evidence="10 14" id="KW-0030">Aminoacyl-tRNA synthetase</keyword>
<dbReference type="Gene3D" id="1.10.287.380">
    <property type="entry name" value="Valyl-tRNA synthetase, C-terminal domain"/>
    <property type="match status" value="1"/>
</dbReference>
<dbReference type="GO" id="GO:0005524">
    <property type="term" value="F:ATP binding"/>
    <property type="evidence" value="ECO:0007669"/>
    <property type="project" value="UniProtKB-KW"/>
</dbReference>
<evidence type="ECO:0000256" key="7">
    <source>
        <dbReference type="ARBA" id="ARBA00022741"/>
    </source>
</evidence>
<evidence type="ECO:0000256" key="9">
    <source>
        <dbReference type="ARBA" id="ARBA00022917"/>
    </source>
</evidence>
<evidence type="ECO:0000259" key="16">
    <source>
        <dbReference type="Pfam" id="PF00133"/>
    </source>
</evidence>
<comment type="catalytic activity">
    <reaction evidence="13">
        <text>tRNA(Val) + L-valine + ATP = L-valyl-tRNA(Val) + AMP + diphosphate</text>
        <dbReference type="Rhea" id="RHEA:10704"/>
        <dbReference type="Rhea" id="RHEA-COMP:9672"/>
        <dbReference type="Rhea" id="RHEA-COMP:9708"/>
        <dbReference type="ChEBI" id="CHEBI:30616"/>
        <dbReference type="ChEBI" id="CHEBI:33019"/>
        <dbReference type="ChEBI" id="CHEBI:57762"/>
        <dbReference type="ChEBI" id="CHEBI:78442"/>
        <dbReference type="ChEBI" id="CHEBI:78537"/>
        <dbReference type="ChEBI" id="CHEBI:456215"/>
        <dbReference type="EC" id="6.1.1.9"/>
    </reaction>
</comment>
<dbReference type="InterPro" id="IPR002300">
    <property type="entry name" value="aa-tRNA-synth_Ia"/>
</dbReference>
<keyword evidence="6 14" id="KW-0436">Ligase</keyword>
<dbReference type="CDD" id="cd00817">
    <property type="entry name" value="ValRS_core"/>
    <property type="match status" value="1"/>
</dbReference>
<evidence type="ECO:0000256" key="12">
    <source>
        <dbReference type="ARBA" id="ARBA00040837"/>
    </source>
</evidence>
<evidence type="ECO:0000256" key="6">
    <source>
        <dbReference type="ARBA" id="ARBA00022598"/>
    </source>
</evidence>
<comment type="similarity">
    <text evidence="3 14">Belongs to the class-I aminoacyl-tRNA synthetase family.</text>
</comment>